<evidence type="ECO:0000256" key="6">
    <source>
        <dbReference type="ARBA" id="ARBA00022989"/>
    </source>
</evidence>
<organism evidence="9 10">
    <name type="scientific">Kushneria phosphatilytica</name>
    <dbReference type="NCBI Taxonomy" id="657387"/>
    <lineage>
        <taxon>Bacteria</taxon>
        <taxon>Pseudomonadati</taxon>
        <taxon>Pseudomonadota</taxon>
        <taxon>Gammaproteobacteria</taxon>
        <taxon>Oceanospirillales</taxon>
        <taxon>Halomonadaceae</taxon>
        <taxon>Kushneria</taxon>
    </lineage>
</organism>
<evidence type="ECO:0000256" key="2">
    <source>
        <dbReference type="ARBA" id="ARBA00009142"/>
    </source>
</evidence>
<dbReference type="AlphaFoldDB" id="A0A5C1A3M1"/>
<evidence type="ECO:0000256" key="7">
    <source>
        <dbReference type="ARBA" id="ARBA00023136"/>
    </source>
</evidence>
<evidence type="ECO:0000313" key="9">
    <source>
        <dbReference type="EMBL" id="QEL12684.1"/>
    </source>
</evidence>
<feature type="transmembrane region" description="Helical" evidence="8">
    <location>
        <begin position="165"/>
        <end position="187"/>
    </location>
</feature>
<dbReference type="InterPro" id="IPR052017">
    <property type="entry name" value="TSUP"/>
</dbReference>
<gene>
    <name evidence="9" type="ORF">FY550_02410</name>
</gene>
<dbReference type="Proteomes" id="UP000322553">
    <property type="component" value="Chromosome"/>
</dbReference>
<evidence type="ECO:0000256" key="5">
    <source>
        <dbReference type="ARBA" id="ARBA00022692"/>
    </source>
</evidence>
<evidence type="ECO:0000256" key="4">
    <source>
        <dbReference type="ARBA" id="ARBA00022475"/>
    </source>
</evidence>
<evidence type="ECO:0000313" key="10">
    <source>
        <dbReference type="Proteomes" id="UP000322553"/>
    </source>
</evidence>
<sequence>MAIALLAGVTRGYCGFGFAMLVALGLSGFMAPVEAVPVALLLDLLAAAGLLQVAARHAHRRVLGRLVLGMLLAVGLGVWLLSRMPAAPMRMVIALLSLSGGMALLCRVGRRDVVPEEGRSATAGRWAIWAGGVSGLAMSMASAGGPPLMLYLLSTRLSTAQLRGTAIVFFAICSSCSLLGLGLSGVLGAGSLVWVGWLIVPAWLGNAFGQWLFHRAGPISLRYTVAPLLILLSLWMLLPINTP</sequence>
<dbReference type="PANTHER" id="PTHR30269:SF37">
    <property type="entry name" value="MEMBRANE TRANSPORTER PROTEIN"/>
    <property type="match status" value="1"/>
</dbReference>
<dbReference type="EMBL" id="CP043420">
    <property type="protein sequence ID" value="QEL12684.1"/>
    <property type="molecule type" value="Genomic_DNA"/>
</dbReference>
<dbReference type="GO" id="GO:0005886">
    <property type="term" value="C:plasma membrane"/>
    <property type="evidence" value="ECO:0007669"/>
    <property type="project" value="UniProtKB-SubCell"/>
</dbReference>
<feature type="transmembrane region" description="Helical" evidence="8">
    <location>
        <begin position="219"/>
        <end position="238"/>
    </location>
</feature>
<comment type="similarity">
    <text evidence="2 8">Belongs to the 4-toluene sulfonate uptake permease (TSUP) (TC 2.A.102) family.</text>
</comment>
<evidence type="ECO:0000256" key="3">
    <source>
        <dbReference type="ARBA" id="ARBA00022448"/>
    </source>
</evidence>
<keyword evidence="3" id="KW-0813">Transport</keyword>
<keyword evidence="7 8" id="KW-0472">Membrane</keyword>
<reference evidence="9 10" key="1">
    <citation type="submission" date="2019-08" db="EMBL/GenBank/DDBJ databases">
        <title>Complete genome sequence of Kushneria sp. YCWA18, a halophilic phosphate-solubilizing bacterium isolated from Daqiao saltern in China.</title>
        <authorList>
            <person name="Du G.-X."/>
            <person name="Qu L.-Y."/>
        </authorList>
    </citation>
    <scope>NUCLEOTIDE SEQUENCE [LARGE SCALE GENOMIC DNA]</scope>
    <source>
        <strain evidence="9 10">YCWA18</strain>
    </source>
</reference>
<feature type="transmembrane region" description="Helical" evidence="8">
    <location>
        <begin position="194"/>
        <end position="213"/>
    </location>
</feature>
<dbReference type="KEGG" id="kuy:FY550_02410"/>
<name>A0A5C1A3M1_9GAMM</name>
<proteinExistence type="inferred from homology"/>
<feature type="transmembrane region" description="Helical" evidence="8">
    <location>
        <begin position="87"/>
        <end position="106"/>
    </location>
</feature>
<dbReference type="Pfam" id="PF01925">
    <property type="entry name" value="TauE"/>
    <property type="match status" value="1"/>
</dbReference>
<feature type="transmembrane region" description="Helical" evidence="8">
    <location>
        <begin position="126"/>
        <end position="145"/>
    </location>
</feature>
<dbReference type="PANTHER" id="PTHR30269">
    <property type="entry name" value="TRANSMEMBRANE PROTEIN YFCA"/>
    <property type="match status" value="1"/>
</dbReference>
<keyword evidence="4 8" id="KW-1003">Cell membrane</keyword>
<evidence type="ECO:0000256" key="8">
    <source>
        <dbReference type="RuleBase" id="RU363041"/>
    </source>
</evidence>
<feature type="transmembrane region" description="Helical" evidence="8">
    <location>
        <begin position="12"/>
        <end position="30"/>
    </location>
</feature>
<comment type="subcellular location">
    <subcellularLocation>
        <location evidence="1 8">Cell membrane</location>
        <topology evidence="1 8">Multi-pass membrane protein</topology>
    </subcellularLocation>
</comment>
<feature type="transmembrane region" description="Helical" evidence="8">
    <location>
        <begin position="36"/>
        <end position="55"/>
    </location>
</feature>
<accession>A0A5C1A3M1</accession>
<keyword evidence="5 8" id="KW-0812">Transmembrane</keyword>
<keyword evidence="6 8" id="KW-1133">Transmembrane helix</keyword>
<protein>
    <recommendedName>
        <fullName evidence="8">Probable membrane transporter protein</fullName>
    </recommendedName>
</protein>
<keyword evidence="10" id="KW-1185">Reference proteome</keyword>
<evidence type="ECO:0000256" key="1">
    <source>
        <dbReference type="ARBA" id="ARBA00004651"/>
    </source>
</evidence>
<feature type="transmembrane region" description="Helical" evidence="8">
    <location>
        <begin position="62"/>
        <end position="81"/>
    </location>
</feature>
<dbReference type="InterPro" id="IPR002781">
    <property type="entry name" value="TM_pro_TauE-like"/>
</dbReference>